<gene>
    <name evidence="1" type="ORF">VE25_19015</name>
</gene>
<name>A0A0F5FE61_9HYPH</name>
<comment type="caution">
    <text evidence="1">The sequence shown here is derived from an EMBL/GenBank/DDBJ whole genome shotgun (WGS) entry which is preliminary data.</text>
</comment>
<proteinExistence type="predicted"/>
<dbReference type="Proteomes" id="UP000033632">
    <property type="component" value="Unassembled WGS sequence"/>
</dbReference>
<evidence type="ECO:0000313" key="2">
    <source>
        <dbReference type="Proteomes" id="UP000033632"/>
    </source>
</evidence>
<organism evidence="1 2">
    <name type="scientific">Devosia geojensis</name>
    <dbReference type="NCBI Taxonomy" id="443610"/>
    <lineage>
        <taxon>Bacteria</taxon>
        <taxon>Pseudomonadati</taxon>
        <taxon>Pseudomonadota</taxon>
        <taxon>Alphaproteobacteria</taxon>
        <taxon>Hyphomicrobiales</taxon>
        <taxon>Devosiaceae</taxon>
        <taxon>Devosia</taxon>
    </lineage>
</organism>
<dbReference type="PATRIC" id="fig|443610.3.peg.2114"/>
<keyword evidence="2" id="KW-1185">Reference proteome</keyword>
<evidence type="ECO:0000313" key="1">
    <source>
        <dbReference type="EMBL" id="KKB07131.1"/>
    </source>
</evidence>
<reference evidence="1 2" key="1">
    <citation type="submission" date="2015-03" db="EMBL/GenBank/DDBJ databases">
        <authorList>
            <person name="Hassan Y.I."/>
            <person name="Lepp D."/>
            <person name="Li X.-Z."/>
            <person name="Zhou T."/>
        </authorList>
    </citation>
    <scope>NUCLEOTIDE SEQUENCE [LARGE SCALE GENOMIC DNA]</scope>
    <source>
        <strain evidence="1 2">BD-c194</strain>
    </source>
</reference>
<sequence length="96" mass="11376">MLRAILAWVERRRVIRRQWREDARHLVRLHGPTAYYEAQRLAARSRAIDDGRFLHWAKVAAEVARIEPSAEMDIDVVRSIVDRELRHRGPQSDPKR</sequence>
<dbReference type="EMBL" id="JZEX01000173">
    <property type="protein sequence ID" value="KKB07131.1"/>
    <property type="molecule type" value="Genomic_DNA"/>
</dbReference>
<accession>A0A0F5FE61</accession>
<dbReference type="AlphaFoldDB" id="A0A0F5FE61"/>
<protein>
    <submittedName>
        <fullName evidence="1">Uncharacterized protein</fullName>
    </submittedName>
</protein>